<gene>
    <name evidence="1" type="ORF">R1sor_010481</name>
</gene>
<dbReference type="Proteomes" id="UP001633002">
    <property type="component" value="Unassembled WGS sequence"/>
</dbReference>
<evidence type="ECO:0000313" key="1">
    <source>
        <dbReference type="EMBL" id="KAL3696405.1"/>
    </source>
</evidence>
<reference evidence="1 2" key="1">
    <citation type="submission" date="2024-09" db="EMBL/GenBank/DDBJ databases">
        <title>Chromosome-scale assembly of Riccia sorocarpa.</title>
        <authorList>
            <person name="Paukszto L."/>
        </authorList>
    </citation>
    <scope>NUCLEOTIDE SEQUENCE [LARGE SCALE GENOMIC DNA]</scope>
    <source>
        <strain evidence="1">LP-2024</strain>
        <tissue evidence="1">Aerial parts of the thallus</tissue>
    </source>
</reference>
<dbReference type="Gene3D" id="3.60.10.10">
    <property type="entry name" value="Endonuclease/exonuclease/phosphatase"/>
    <property type="match status" value="1"/>
</dbReference>
<evidence type="ECO:0008006" key="3">
    <source>
        <dbReference type="Google" id="ProtNLM"/>
    </source>
</evidence>
<sequence length="419" mass="46379">MAGESRPQDDRLKGLAARLAEWEAPTAPPRLNAQLEAMHGVMQEISKEVVQVKMVVIDLQVENKRLQALIDKQTADFAAQLENLKTELLQKNASEVPVSVTPDLNIALTNLENKTQSYVVTSRAAQMEVIREQDREKDMQAVRKKNLRVAGLEESDDENTLKVVTNFLKETLRVASPVVESTKRLGKPSDRGPRPVLIRFRTEEEKAVVLGNRGLLKGKKIWLNPDLTPAQEVTRRQELVKVKEAVANGWLGSGTHPAFLVISYFAPSGAPIYSQFDDRRNPFDTLAELVAELETTGAVWVLGDFNARTNNMQTAVVNDFPNWRSGENEQEWTRTAVDSGSNSFTDAFIQFGTACGLTIVNGSKRFPDIQGFTFSSETGCSTVDYLLASKLARERICSFAIGQLYPESDHRGNGKGGAS</sequence>
<keyword evidence="2" id="KW-1185">Reference proteome</keyword>
<comment type="caution">
    <text evidence="1">The sequence shown here is derived from an EMBL/GenBank/DDBJ whole genome shotgun (WGS) entry which is preliminary data.</text>
</comment>
<proteinExistence type="predicted"/>
<accession>A0ABD3HY54</accession>
<organism evidence="1 2">
    <name type="scientific">Riccia sorocarpa</name>
    <dbReference type="NCBI Taxonomy" id="122646"/>
    <lineage>
        <taxon>Eukaryota</taxon>
        <taxon>Viridiplantae</taxon>
        <taxon>Streptophyta</taxon>
        <taxon>Embryophyta</taxon>
        <taxon>Marchantiophyta</taxon>
        <taxon>Marchantiopsida</taxon>
        <taxon>Marchantiidae</taxon>
        <taxon>Marchantiales</taxon>
        <taxon>Ricciaceae</taxon>
        <taxon>Riccia</taxon>
    </lineage>
</organism>
<name>A0ABD3HY54_9MARC</name>
<dbReference type="InterPro" id="IPR036691">
    <property type="entry name" value="Endo/exonu/phosph_ase_sf"/>
</dbReference>
<dbReference type="EMBL" id="JBJQOH010000002">
    <property type="protein sequence ID" value="KAL3696405.1"/>
    <property type="molecule type" value="Genomic_DNA"/>
</dbReference>
<protein>
    <recommendedName>
        <fullName evidence="3">Endonuclease/exonuclease/phosphatase domain-containing protein</fullName>
    </recommendedName>
</protein>
<dbReference type="AlphaFoldDB" id="A0ABD3HY54"/>
<evidence type="ECO:0000313" key="2">
    <source>
        <dbReference type="Proteomes" id="UP001633002"/>
    </source>
</evidence>
<dbReference type="Gene3D" id="3.30.70.1820">
    <property type="entry name" value="L1 transposable element, RRM domain"/>
    <property type="match status" value="1"/>
</dbReference>
<dbReference type="SUPFAM" id="SSF56219">
    <property type="entry name" value="DNase I-like"/>
    <property type="match status" value="1"/>
</dbReference>